<dbReference type="InterPro" id="IPR051461">
    <property type="entry name" value="UPF0750_membrane"/>
</dbReference>
<feature type="transmembrane region" description="Helical" evidence="6">
    <location>
        <begin position="112"/>
        <end position="134"/>
    </location>
</feature>
<evidence type="ECO:0000313" key="9">
    <source>
        <dbReference type="Proteomes" id="UP000051264"/>
    </source>
</evidence>
<evidence type="ECO:0000256" key="1">
    <source>
        <dbReference type="ARBA" id="ARBA00004651"/>
    </source>
</evidence>
<evidence type="ECO:0000256" key="3">
    <source>
        <dbReference type="ARBA" id="ARBA00022692"/>
    </source>
</evidence>
<dbReference type="Pfam" id="PF02588">
    <property type="entry name" value="YitT_membrane"/>
    <property type="match status" value="1"/>
</dbReference>
<keyword evidence="2" id="KW-1003">Cell membrane</keyword>
<dbReference type="PANTHER" id="PTHR33545:SF5">
    <property type="entry name" value="UPF0750 MEMBRANE PROTEIN YITT"/>
    <property type="match status" value="1"/>
</dbReference>
<dbReference type="Pfam" id="PF10035">
    <property type="entry name" value="DUF2179"/>
    <property type="match status" value="1"/>
</dbReference>
<keyword evidence="3 6" id="KW-0812">Transmembrane</keyword>
<evidence type="ECO:0000256" key="6">
    <source>
        <dbReference type="SAM" id="Phobius"/>
    </source>
</evidence>
<dbReference type="InterPro" id="IPR003740">
    <property type="entry name" value="YitT"/>
</dbReference>
<comment type="caution">
    <text evidence="8">The sequence shown here is derived from an EMBL/GenBank/DDBJ whole genome shotgun (WGS) entry which is preliminary data.</text>
</comment>
<feature type="transmembrane region" description="Helical" evidence="6">
    <location>
        <begin position="52"/>
        <end position="75"/>
    </location>
</feature>
<dbReference type="STRING" id="1423747.FC69_GL001240"/>
<dbReference type="InterPro" id="IPR015867">
    <property type="entry name" value="N-reg_PII/ATP_PRibTrfase_C"/>
</dbReference>
<evidence type="ECO:0000313" key="8">
    <source>
        <dbReference type="EMBL" id="KRL60804.1"/>
    </source>
</evidence>
<feature type="transmembrane region" description="Helical" evidence="6">
    <location>
        <begin position="12"/>
        <end position="32"/>
    </location>
</feature>
<dbReference type="AlphaFoldDB" id="A0A0R1RZS0"/>
<feature type="domain" description="DUF2179" evidence="7">
    <location>
        <begin position="223"/>
        <end position="277"/>
    </location>
</feature>
<proteinExistence type="predicted"/>
<organism evidence="8 9">
    <name type="scientific">Latilactobacillus fuchuensis DSM 14340 = JCM 11249</name>
    <dbReference type="NCBI Taxonomy" id="1423747"/>
    <lineage>
        <taxon>Bacteria</taxon>
        <taxon>Bacillati</taxon>
        <taxon>Bacillota</taxon>
        <taxon>Bacilli</taxon>
        <taxon>Lactobacillales</taxon>
        <taxon>Lactobacillaceae</taxon>
        <taxon>Latilactobacillus</taxon>
    </lineage>
</organism>
<feature type="transmembrane region" description="Helical" evidence="6">
    <location>
        <begin position="155"/>
        <end position="173"/>
    </location>
</feature>
<dbReference type="EMBL" id="AZEX01000035">
    <property type="protein sequence ID" value="KRL60804.1"/>
    <property type="molecule type" value="Genomic_DNA"/>
</dbReference>
<dbReference type="eggNOG" id="COG1284">
    <property type="taxonomic scope" value="Bacteria"/>
</dbReference>
<name>A0A0R1RZS0_9LACO</name>
<evidence type="ECO:0000259" key="7">
    <source>
        <dbReference type="Pfam" id="PF10035"/>
    </source>
</evidence>
<dbReference type="PIRSF" id="PIRSF006483">
    <property type="entry name" value="Membrane_protein_YitT"/>
    <property type="match status" value="1"/>
</dbReference>
<gene>
    <name evidence="8" type="ORF">FC69_GL001240</name>
</gene>
<dbReference type="PATRIC" id="fig|1423747.3.peg.1266"/>
<protein>
    <recommendedName>
        <fullName evidence="7">DUF2179 domain-containing protein</fullName>
    </recommendedName>
</protein>
<dbReference type="GO" id="GO:0005886">
    <property type="term" value="C:plasma membrane"/>
    <property type="evidence" value="ECO:0007669"/>
    <property type="project" value="UniProtKB-SubCell"/>
</dbReference>
<evidence type="ECO:0000256" key="4">
    <source>
        <dbReference type="ARBA" id="ARBA00022989"/>
    </source>
</evidence>
<dbReference type="InterPro" id="IPR019264">
    <property type="entry name" value="DUF2179"/>
</dbReference>
<dbReference type="PANTHER" id="PTHR33545">
    <property type="entry name" value="UPF0750 MEMBRANE PROTEIN YITT-RELATED"/>
    <property type="match status" value="1"/>
</dbReference>
<keyword evidence="4 6" id="KW-1133">Transmembrane helix</keyword>
<feature type="transmembrane region" description="Helical" evidence="6">
    <location>
        <begin position="82"/>
        <end position="100"/>
    </location>
</feature>
<comment type="subcellular location">
    <subcellularLocation>
        <location evidence="1">Cell membrane</location>
        <topology evidence="1">Multi-pass membrane protein</topology>
    </subcellularLocation>
</comment>
<sequence length="283" mass="30592">MIEVQANTKKIIIAMIYGFLAAVSVNLFLVPAQTYSSGVTGIAQLLTAFVSHLGGSLSVAALVFILNVPLLLLAWYKINHQYAIFSIVAVFTSVLFLKLIPVPAQPIVTERFAGALFGGALIGLGVGLCFKAGFSTGGTDVIVTLVGRLTGKRVGAVNNVINGLIILAAGLFFGWGAALYSIVEIFVSSLLMDYIYTQQQRVTVTIFTKDPEMLKKRLREFIHGATELDGTGLYTNEETTVIMTVVSKYDLTALRQVVQAADPNAFVNIQSTMNLWGKFENNE</sequence>
<evidence type="ECO:0000256" key="2">
    <source>
        <dbReference type="ARBA" id="ARBA00022475"/>
    </source>
</evidence>
<dbReference type="RefSeq" id="WP_025082931.1">
    <property type="nucleotide sequence ID" value="NZ_AZEX01000035.1"/>
</dbReference>
<accession>A0A0R1RZS0</accession>
<dbReference type="OrthoDB" id="2417289at2"/>
<evidence type="ECO:0000256" key="5">
    <source>
        <dbReference type="ARBA" id="ARBA00023136"/>
    </source>
</evidence>
<dbReference type="Proteomes" id="UP000051264">
    <property type="component" value="Unassembled WGS sequence"/>
</dbReference>
<dbReference type="CDD" id="cd16380">
    <property type="entry name" value="YitT_C"/>
    <property type="match status" value="1"/>
</dbReference>
<keyword evidence="5 6" id="KW-0472">Membrane</keyword>
<dbReference type="Gene3D" id="3.30.70.120">
    <property type="match status" value="1"/>
</dbReference>
<reference evidence="8 9" key="1">
    <citation type="journal article" date="2015" name="Genome Announc.">
        <title>Expanding the biotechnology potential of lactobacilli through comparative genomics of 213 strains and associated genera.</title>
        <authorList>
            <person name="Sun Z."/>
            <person name="Harris H.M."/>
            <person name="McCann A."/>
            <person name="Guo C."/>
            <person name="Argimon S."/>
            <person name="Zhang W."/>
            <person name="Yang X."/>
            <person name="Jeffery I.B."/>
            <person name="Cooney J.C."/>
            <person name="Kagawa T.F."/>
            <person name="Liu W."/>
            <person name="Song Y."/>
            <person name="Salvetti E."/>
            <person name="Wrobel A."/>
            <person name="Rasinkangas P."/>
            <person name="Parkhill J."/>
            <person name="Rea M.C."/>
            <person name="O'Sullivan O."/>
            <person name="Ritari J."/>
            <person name="Douillard F.P."/>
            <person name="Paul Ross R."/>
            <person name="Yang R."/>
            <person name="Briner A.E."/>
            <person name="Felis G.E."/>
            <person name="de Vos W.M."/>
            <person name="Barrangou R."/>
            <person name="Klaenhammer T.R."/>
            <person name="Caufield P.W."/>
            <person name="Cui Y."/>
            <person name="Zhang H."/>
            <person name="O'Toole P.W."/>
        </authorList>
    </citation>
    <scope>NUCLEOTIDE SEQUENCE [LARGE SCALE GENOMIC DNA]</scope>
    <source>
        <strain evidence="8 9">DSM 14340</strain>
    </source>
</reference>